<accession>A0ABV6IUP0</accession>
<feature type="region of interest" description="Disordered" evidence="1">
    <location>
        <begin position="1"/>
        <end position="22"/>
    </location>
</feature>
<dbReference type="Proteomes" id="UP001589789">
    <property type="component" value="Unassembled WGS sequence"/>
</dbReference>
<dbReference type="RefSeq" id="WP_377052339.1">
    <property type="nucleotide sequence ID" value="NZ_JBHLVZ010000051.1"/>
</dbReference>
<evidence type="ECO:0000313" key="3">
    <source>
        <dbReference type="Proteomes" id="UP001589789"/>
    </source>
</evidence>
<evidence type="ECO:0000256" key="1">
    <source>
        <dbReference type="SAM" id="MobiDB-lite"/>
    </source>
</evidence>
<gene>
    <name evidence="2" type="ORF">ACFFIC_16625</name>
</gene>
<evidence type="ECO:0000313" key="2">
    <source>
        <dbReference type="EMBL" id="MFC0387161.1"/>
    </source>
</evidence>
<sequence>MSQADPSRSEAAIHEAARQAAERARELAPDLASVLITHYPDAETLDTFRPGAGDLAAALASARAAALAFAEEGVEVLVQRADRAAFRRWMDARPDTPENRSAWRDRSGLLRGAEAFAALGLDPQRLRPARRAEGGKSALSPADRLVRAFGGDDDRAFREIADSLVAEGREGVLALGLRKAAERYGEEAAEDLRAELLQVAEGADAGPSGWTELVALPVALPPGGLPDAAGLGESLAASGVLPETVELRFLPDWRSAADFETLEPVPLRKALLRLLAGEEAGILPPAKPSLLAEQGFGVLLGLRIDWGTPLWEDIAANGLPAVPEGEEETAEEEAYRTGFDRWRMAVAEAVEGCVPLALVGPSEVADEIDDFLGESGLDTGGIEEIREFVETARREVPDEEVVCRPEVVGEGMELTLYTRQGRFLDSLVLSREQIPVPPEEMPRLLEGFVPLVRDAPGA</sequence>
<reference evidence="2 3" key="1">
    <citation type="submission" date="2024-09" db="EMBL/GenBank/DDBJ databases">
        <authorList>
            <person name="Sun Q."/>
            <person name="Mori K."/>
        </authorList>
    </citation>
    <scope>NUCLEOTIDE SEQUENCE [LARGE SCALE GENOMIC DNA]</scope>
    <source>
        <strain evidence="2 3">CCM 7468</strain>
    </source>
</reference>
<organism evidence="2 3">
    <name type="scientific">Muricoccus vinaceus</name>
    <dbReference type="NCBI Taxonomy" id="424704"/>
    <lineage>
        <taxon>Bacteria</taxon>
        <taxon>Pseudomonadati</taxon>
        <taxon>Pseudomonadota</taxon>
        <taxon>Alphaproteobacteria</taxon>
        <taxon>Acetobacterales</taxon>
        <taxon>Roseomonadaceae</taxon>
        <taxon>Muricoccus</taxon>
    </lineage>
</organism>
<dbReference type="EMBL" id="JBHLVZ010000051">
    <property type="protein sequence ID" value="MFC0387161.1"/>
    <property type="molecule type" value="Genomic_DNA"/>
</dbReference>
<feature type="compositionally biased region" description="Basic and acidic residues" evidence="1">
    <location>
        <begin position="7"/>
        <end position="22"/>
    </location>
</feature>
<comment type="caution">
    <text evidence="2">The sequence shown here is derived from an EMBL/GenBank/DDBJ whole genome shotgun (WGS) entry which is preliminary data.</text>
</comment>
<proteinExistence type="predicted"/>
<protein>
    <submittedName>
        <fullName evidence="2">Uncharacterized protein</fullName>
    </submittedName>
</protein>
<keyword evidence="3" id="KW-1185">Reference proteome</keyword>
<name>A0ABV6IUP0_9PROT</name>